<evidence type="ECO:0000313" key="2">
    <source>
        <dbReference type="EMBL" id="JAG06774.1"/>
    </source>
</evidence>
<sequence>MSKSNYEYECSRAELLGLDKPEEIEFESPKFDSEELACETEQIGRVSGGLDGLNAVLDSTKKTLTRYESFNRKLGKLFHYKSKSQRKAEAEANFTSEENIPSKTEQSQSTLSSTSSGLGQSSLNFEEYQKQNDKLDSLLCKAERAELSLNRNNKLIKKLVKK</sequence>
<reference evidence="2" key="1">
    <citation type="journal article" date="2014" name="PLoS ONE">
        <title>Transcriptome-Based Identification of ABC Transporters in the Western Tarnished Plant Bug Lygus hesperus.</title>
        <authorList>
            <person name="Hull J.J."/>
            <person name="Chaney K."/>
            <person name="Geib S.M."/>
            <person name="Fabrick J.A."/>
            <person name="Brent C.S."/>
            <person name="Walsh D."/>
            <person name="Lavine L.C."/>
        </authorList>
    </citation>
    <scope>NUCLEOTIDE SEQUENCE</scope>
</reference>
<reference evidence="2" key="2">
    <citation type="submission" date="2014-07" db="EMBL/GenBank/DDBJ databases">
        <authorList>
            <person name="Hull J."/>
        </authorList>
    </citation>
    <scope>NUCLEOTIDE SEQUENCE</scope>
</reference>
<proteinExistence type="predicted"/>
<feature type="compositionally biased region" description="Polar residues" evidence="1">
    <location>
        <begin position="93"/>
        <end position="105"/>
    </location>
</feature>
<dbReference type="AlphaFoldDB" id="A0A0A9WG65"/>
<dbReference type="EMBL" id="GBRD01004564">
    <property type="protein sequence ID" value="JAG61257.1"/>
    <property type="molecule type" value="Transcribed_RNA"/>
</dbReference>
<feature type="compositionally biased region" description="Low complexity" evidence="1">
    <location>
        <begin position="106"/>
        <end position="123"/>
    </location>
</feature>
<feature type="region of interest" description="Disordered" evidence="1">
    <location>
        <begin position="83"/>
        <end position="123"/>
    </location>
</feature>
<evidence type="ECO:0000256" key="1">
    <source>
        <dbReference type="SAM" id="MobiDB-lite"/>
    </source>
</evidence>
<organism evidence="2">
    <name type="scientific">Lygus hesperus</name>
    <name type="common">Western plant bug</name>
    <dbReference type="NCBI Taxonomy" id="30085"/>
    <lineage>
        <taxon>Eukaryota</taxon>
        <taxon>Metazoa</taxon>
        <taxon>Ecdysozoa</taxon>
        <taxon>Arthropoda</taxon>
        <taxon>Hexapoda</taxon>
        <taxon>Insecta</taxon>
        <taxon>Pterygota</taxon>
        <taxon>Neoptera</taxon>
        <taxon>Paraneoptera</taxon>
        <taxon>Hemiptera</taxon>
        <taxon>Heteroptera</taxon>
        <taxon>Panheteroptera</taxon>
        <taxon>Cimicomorpha</taxon>
        <taxon>Miridae</taxon>
        <taxon>Mirini</taxon>
        <taxon>Lygus</taxon>
    </lineage>
</organism>
<evidence type="ECO:0000313" key="3">
    <source>
        <dbReference type="EMBL" id="JAG61257.1"/>
    </source>
</evidence>
<accession>A0A0A9WG65</accession>
<name>A0A0A9WG65_LYGHE</name>
<protein>
    <submittedName>
        <fullName evidence="2">Synaptosomal-associated protein 47</fullName>
    </submittedName>
</protein>
<dbReference type="EMBL" id="GBHO01036830">
    <property type="protein sequence ID" value="JAG06774.1"/>
    <property type="molecule type" value="Transcribed_RNA"/>
</dbReference>
<reference evidence="3" key="3">
    <citation type="submission" date="2014-09" db="EMBL/GenBank/DDBJ databases">
        <authorList>
            <person name="Magalhaes I.L.F."/>
            <person name="Oliveira U."/>
            <person name="Santos F.R."/>
            <person name="Vidigal T.H.D.A."/>
            <person name="Brescovit A.D."/>
            <person name="Santos A.J."/>
        </authorList>
    </citation>
    <scope>NUCLEOTIDE SEQUENCE</scope>
</reference>
<gene>
    <name evidence="2" type="primary">snap47</name>
    <name evidence="2" type="ORF">CM83_84496</name>
</gene>